<sequence length="67" mass="7271">MERSSRIPGWLLFRRDEEPTRRETSLGKGGAKASSKSRGTGDPKLKGLPGGYNEAGWAYRSGTVEAC</sequence>
<feature type="region of interest" description="Disordered" evidence="1">
    <location>
        <begin position="1"/>
        <end position="52"/>
    </location>
</feature>
<keyword evidence="3" id="KW-1185">Reference proteome</keyword>
<dbReference type="Proteomes" id="UP000324222">
    <property type="component" value="Unassembled WGS sequence"/>
</dbReference>
<protein>
    <submittedName>
        <fullName evidence="2">Uncharacterized protein</fullName>
    </submittedName>
</protein>
<evidence type="ECO:0000256" key="1">
    <source>
        <dbReference type="SAM" id="MobiDB-lite"/>
    </source>
</evidence>
<reference evidence="2 3" key="1">
    <citation type="submission" date="2019-05" db="EMBL/GenBank/DDBJ databases">
        <title>Another draft genome of Portunus trituberculatus and its Hox gene families provides insights of decapod evolution.</title>
        <authorList>
            <person name="Jeong J.-H."/>
            <person name="Song I."/>
            <person name="Kim S."/>
            <person name="Choi T."/>
            <person name="Kim D."/>
            <person name="Ryu S."/>
            <person name="Kim W."/>
        </authorList>
    </citation>
    <scope>NUCLEOTIDE SEQUENCE [LARGE SCALE GENOMIC DNA]</scope>
    <source>
        <tissue evidence="2">Muscle</tissue>
    </source>
</reference>
<dbReference type="EMBL" id="VSRR010023695">
    <property type="protein sequence ID" value="MPC65694.1"/>
    <property type="molecule type" value="Genomic_DNA"/>
</dbReference>
<dbReference type="AlphaFoldDB" id="A0A5B7HAD4"/>
<comment type="caution">
    <text evidence="2">The sequence shown here is derived from an EMBL/GenBank/DDBJ whole genome shotgun (WGS) entry which is preliminary data.</text>
</comment>
<evidence type="ECO:0000313" key="3">
    <source>
        <dbReference type="Proteomes" id="UP000324222"/>
    </source>
</evidence>
<gene>
    <name evidence="2" type="ORF">E2C01_059830</name>
</gene>
<proteinExistence type="predicted"/>
<evidence type="ECO:0000313" key="2">
    <source>
        <dbReference type="EMBL" id="MPC65694.1"/>
    </source>
</evidence>
<name>A0A5B7HAD4_PORTR</name>
<accession>A0A5B7HAD4</accession>
<feature type="compositionally biased region" description="Basic and acidic residues" evidence="1">
    <location>
        <begin position="13"/>
        <end position="25"/>
    </location>
</feature>
<organism evidence="2 3">
    <name type="scientific">Portunus trituberculatus</name>
    <name type="common">Swimming crab</name>
    <name type="synonym">Neptunus trituberculatus</name>
    <dbReference type="NCBI Taxonomy" id="210409"/>
    <lineage>
        <taxon>Eukaryota</taxon>
        <taxon>Metazoa</taxon>
        <taxon>Ecdysozoa</taxon>
        <taxon>Arthropoda</taxon>
        <taxon>Crustacea</taxon>
        <taxon>Multicrustacea</taxon>
        <taxon>Malacostraca</taxon>
        <taxon>Eumalacostraca</taxon>
        <taxon>Eucarida</taxon>
        <taxon>Decapoda</taxon>
        <taxon>Pleocyemata</taxon>
        <taxon>Brachyura</taxon>
        <taxon>Eubrachyura</taxon>
        <taxon>Portunoidea</taxon>
        <taxon>Portunidae</taxon>
        <taxon>Portuninae</taxon>
        <taxon>Portunus</taxon>
    </lineage>
</organism>